<dbReference type="InterPro" id="IPR024079">
    <property type="entry name" value="MetalloPept_cat_dom_sf"/>
</dbReference>
<dbReference type="RefSeq" id="XP_055860945.1">
    <property type="nucleotide sequence ID" value="XM_056004970.1"/>
</dbReference>
<feature type="chain" id="PRO_5044702337" evidence="10">
    <location>
        <begin position="18"/>
        <end position="980"/>
    </location>
</feature>
<dbReference type="Pfam" id="PF17771">
    <property type="entry name" value="ADAMTS_CR_2"/>
    <property type="match status" value="1"/>
</dbReference>
<gene>
    <name evidence="13 14" type="primary">LOC106052743</name>
</gene>
<dbReference type="InterPro" id="IPR041645">
    <property type="entry name" value="ADAMTS_CR_2"/>
</dbReference>
<dbReference type="PANTHER" id="PTHR11905:SF159">
    <property type="entry name" value="ADAM METALLOPROTEASE"/>
    <property type="match status" value="1"/>
</dbReference>
<evidence type="ECO:0000313" key="12">
    <source>
        <dbReference type="Proteomes" id="UP001165740"/>
    </source>
</evidence>
<organism evidence="12 13">
    <name type="scientific">Biomphalaria glabrata</name>
    <name type="common">Bloodfluke planorb</name>
    <name type="synonym">Freshwater snail</name>
    <dbReference type="NCBI Taxonomy" id="6526"/>
    <lineage>
        <taxon>Eukaryota</taxon>
        <taxon>Metazoa</taxon>
        <taxon>Spiralia</taxon>
        <taxon>Lophotrochozoa</taxon>
        <taxon>Mollusca</taxon>
        <taxon>Gastropoda</taxon>
        <taxon>Heterobranchia</taxon>
        <taxon>Euthyneura</taxon>
        <taxon>Panpulmonata</taxon>
        <taxon>Hygrophila</taxon>
        <taxon>Lymnaeoidea</taxon>
        <taxon>Planorbidae</taxon>
        <taxon>Biomphalaria</taxon>
    </lineage>
</organism>
<feature type="signal peptide" evidence="10">
    <location>
        <begin position="1"/>
        <end position="17"/>
    </location>
</feature>
<keyword evidence="7" id="KW-0325">Glycoprotein</keyword>
<evidence type="ECO:0000256" key="8">
    <source>
        <dbReference type="PROSITE-ProRule" id="PRU00276"/>
    </source>
</evidence>
<evidence type="ECO:0000256" key="9">
    <source>
        <dbReference type="SAM" id="MobiDB-lite"/>
    </source>
</evidence>
<reference evidence="13 14" key="1">
    <citation type="submission" date="2025-04" db="UniProtKB">
        <authorList>
            <consortium name="RefSeq"/>
        </authorList>
    </citation>
    <scope>IDENTIFICATION</scope>
</reference>
<evidence type="ECO:0000256" key="6">
    <source>
        <dbReference type="ARBA" id="ARBA00023157"/>
    </source>
</evidence>
<keyword evidence="5" id="KW-0482">Metalloprotease</keyword>
<dbReference type="PANTHER" id="PTHR11905">
    <property type="entry name" value="ADAM A DISINTEGRIN AND METALLOPROTEASE DOMAIN"/>
    <property type="match status" value="1"/>
</dbReference>
<evidence type="ECO:0000256" key="10">
    <source>
        <dbReference type="SAM" id="SignalP"/>
    </source>
</evidence>
<feature type="active site" evidence="8">
    <location>
        <position position="501"/>
    </location>
</feature>
<evidence type="ECO:0000256" key="7">
    <source>
        <dbReference type="ARBA" id="ARBA00023180"/>
    </source>
</evidence>
<sequence>MSIIVVIFSVFICHISSTDVMLQYEASDVTGDQMPDQVNVTFSTETKSLTKLNLRRSRHFNLDIPLYTLATDQEGIFHRHKVKTRPKKDLGFYQDITNKAVFRIQRSSEKLANKKSKFYLKGEFLLNASRCLFDSERKTLKKPWRTMSLKAMPHSTTRPSSTTTFDQYVYNLEILKTTTFDLFDARIPPPEEKTVRMNAINIRDMHMKSSGRKSNRSKLRSAPQSRRRRNAVLDYYPQSRRRRNAVQDYYPQSRRRRNTVQDYYPQSRRRRNAVQDYHPQSRRRRNAVQDYHPQSRRRRNAVQDYHPQSRRRRNAVQDYYPQSRRRRNAVQDYYVDVAAVIDYKRYSMFLAQANYDNFTAMQNILEYYAFVFSAADMLYQGIKHPEYTIHILLSKVYVLQTVTSSSFIETIAGDDEMNGDAASNSIEYFTVGAGRGIVGFYDHVMLFTGYNLFRVDSNYNKKDTLGVTNSDSMCRTDGRSSSVIEDRKGYSTTTIDTVAHELAHSLSAKHDGEDNTCKASKRFIMGSSELKKRPGTEYNPWRFSSCSVKYFTSFLKEKMKTSRGYTCLVYAIEASADIPDVSDKLLGQLVKPDQQCQQLYGNNSYYCRASEAKSSLSDICLSMLCADFSKKICSPQRALMGTSCGDGKICINGHCVSDPYAPQLDENCAFGDRPNYSCNMYISLFKGNCYSTGRYQSCCDTCNNVSRPVKGCEYGDRILYCTQDHCLNAKEDCCGTCNYGTPFTPMSSTRRSTPIRLATTANPRVIFTPIKECEPGDQDLRPELCTNISVCLIQPAQCCHYCSLYYTSTTTRTTSPKTKCEPGDLDLSPEQCLSPSVCKTQPLLCCNYCSFYFKNESITTPTSPKECEPGDLDLKPELCTNTSVCQTNLSLCCNYCSLHYNSSTTNTTQSTSHKECVPGEPDLSPQLCTSPSICQTQPLMCCNYCSSRDNSASHLSLYTIRIYRCFCTAFYFLYIKTNVY</sequence>
<keyword evidence="12" id="KW-1185">Reference proteome</keyword>
<feature type="binding site" evidence="8">
    <location>
        <position position="500"/>
    </location>
    <ligand>
        <name>Zn(2+)</name>
        <dbReference type="ChEBI" id="CHEBI:29105"/>
        <note>catalytic</note>
    </ligand>
</feature>
<evidence type="ECO:0000256" key="4">
    <source>
        <dbReference type="ARBA" id="ARBA00022833"/>
    </source>
</evidence>
<dbReference type="GO" id="GO:0006509">
    <property type="term" value="P:membrane protein ectodomain proteolysis"/>
    <property type="evidence" value="ECO:0007669"/>
    <property type="project" value="TreeGrafter"/>
</dbReference>
<evidence type="ECO:0000313" key="14">
    <source>
        <dbReference type="RefSeq" id="XP_055860946.1"/>
    </source>
</evidence>
<evidence type="ECO:0000256" key="5">
    <source>
        <dbReference type="ARBA" id="ARBA00023049"/>
    </source>
</evidence>
<keyword evidence="3" id="KW-0378">Hydrolase</keyword>
<feature type="binding site" evidence="8">
    <location>
        <position position="504"/>
    </location>
    <ligand>
        <name>Zn(2+)</name>
        <dbReference type="ChEBI" id="CHEBI:29105"/>
        <note>catalytic</note>
    </ligand>
</feature>
<feature type="binding site" evidence="8">
    <location>
        <position position="510"/>
    </location>
    <ligand>
        <name>Zn(2+)</name>
        <dbReference type="ChEBI" id="CHEBI:29105"/>
        <note>catalytic</note>
    </ligand>
</feature>
<accession>A0A9W2YDZ9</accession>
<dbReference type="RefSeq" id="XP_055860946.1">
    <property type="nucleotide sequence ID" value="XM_056004971.1"/>
</dbReference>
<keyword evidence="2 8" id="KW-0479">Metal-binding</keyword>
<evidence type="ECO:0000256" key="2">
    <source>
        <dbReference type="ARBA" id="ARBA00022723"/>
    </source>
</evidence>
<feature type="region of interest" description="Disordered" evidence="9">
    <location>
        <begin position="200"/>
        <end position="322"/>
    </location>
</feature>
<dbReference type="PROSITE" id="PS50215">
    <property type="entry name" value="ADAM_MEPRO"/>
    <property type="match status" value="1"/>
</dbReference>
<dbReference type="Gene3D" id="3.40.390.10">
    <property type="entry name" value="Collagenase (Catalytic Domain)"/>
    <property type="match status" value="1"/>
</dbReference>
<dbReference type="InterPro" id="IPR001590">
    <property type="entry name" value="Peptidase_M12B"/>
</dbReference>
<evidence type="ECO:0000313" key="13">
    <source>
        <dbReference type="RefSeq" id="XP_055860945.1"/>
    </source>
</evidence>
<dbReference type="OrthoDB" id="6134861at2759"/>
<dbReference type="SUPFAM" id="SSF55486">
    <property type="entry name" value="Metalloproteases ('zincins'), catalytic domain"/>
    <property type="match status" value="1"/>
</dbReference>
<protein>
    <submittedName>
        <fullName evidence="13 14">Uncharacterized protein LOC106052743 isoform X1</fullName>
    </submittedName>
</protein>
<keyword evidence="1" id="KW-0645">Protease</keyword>
<dbReference type="Proteomes" id="UP001165740">
    <property type="component" value="Chromosome 11"/>
</dbReference>
<feature type="compositionally biased region" description="Basic residues" evidence="9">
    <location>
        <begin position="209"/>
        <end position="230"/>
    </location>
</feature>
<evidence type="ECO:0000259" key="11">
    <source>
        <dbReference type="PROSITE" id="PS50215"/>
    </source>
</evidence>
<dbReference type="AlphaFoldDB" id="A0A9W2YDZ9"/>
<evidence type="ECO:0000256" key="3">
    <source>
        <dbReference type="ARBA" id="ARBA00022801"/>
    </source>
</evidence>
<dbReference type="Gene3D" id="3.40.1620.60">
    <property type="match status" value="1"/>
</dbReference>
<comment type="caution">
    <text evidence="8">Lacks conserved residue(s) required for the propagation of feature annotation.</text>
</comment>
<keyword evidence="4 8" id="KW-0862">Zinc</keyword>
<evidence type="ECO:0000256" key="1">
    <source>
        <dbReference type="ARBA" id="ARBA00022670"/>
    </source>
</evidence>
<keyword evidence="6" id="KW-1015">Disulfide bond</keyword>
<dbReference type="GeneID" id="106052743"/>
<keyword evidence="10" id="KW-0732">Signal</keyword>
<dbReference type="GO" id="GO:0004222">
    <property type="term" value="F:metalloendopeptidase activity"/>
    <property type="evidence" value="ECO:0007669"/>
    <property type="project" value="InterPro"/>
</dbReference>
<dbReference type="Pfam" id="PF01421">
    <property type="entry name" value="Reprolysin"/>
    <property type="match status" value="1"/>
</dbReference>
<feature type="domain" description="Peptidase M12B" evidence="11">
    <location>
        <begin position="333"/>
        <end position="557"/>
    </location>
</feature>
<dbReference type="GO" id="GO:0046872">
    <property type="term" value="F:metal ion binding"/>
    <property type="evidence" value="ECO:0007669"/>
    <property type="project" value="UniProtKB-KW"/>
</dbReference>
<proteinExistence type="predicted"/>
<name>A0A9W2YDZ9_BIOGL</name>